<dbReference type="PANTHER" id="PTHR31589">
    <property type="entry name" value="PROTEIN, PUTATIVE (DUF239)-RELATED-RELATED"/>
    <property type="match status" value="1"/>
</dbReference>
<evidence type="ECO:0000313" key="3">
    <source>
        <dbReference type="EnsemblPlants" id="Bra031679.1-P"/>
    </source>
</evidence>
<dbReference type="STRING" id="51351.M4ESA1"/>
<organism evidence="3 4">
    <name type="scientific">Brassica campestris</name>
    <name type="common">Field mustard</name>
    <dbReference type="NCBI Taxonomy" id="3711"/>
    <lineage>
        <taxon>Eukaryota</taxon>
        <taxon>Viridiplantae</taxon>
        <taxon>Streptophyta</taxon>
        <taxon>Embryophyta</taxon>
        <taxon>Tracheophyta</taxon>
        <taxon>Spermatophyta</taxon>
        <taxon>Magnoliopsida</taxon>
        <taxon>eudicotyledons</taxon>
        <taxon>Gunneridae</taxon>
        <taxon>Pentapetalae</taxon>
        <taxon>rosids</taxon>
        <taxon>malvids</taxon>
        <taxon>Brassicales</taxon>
        <taxon>Brassicaceae</taxon>
        <taxon>Brassiceae</taxon>
        <taxon>Brassica</taxon>
    </lineage>
</organism>
<name>M4ESA1_BRACM</name>
<evidence type="ECO:0000256" key="1">
    <source>
        <dbReference type="SAM" id="SignalP"/>
    </source>
</evidence>
<dbReference type="Proteomes" id="UP000011750">
    <property type="component" value="Chromosome A09"/>
</dbReference>
<dbReference type="PROSITE" id="PS52045">
    <property type="entry name" value="NEPROSIN_PEP_CD"/>
    <property type="match status" value="1"/>
</dbReference>
<keyword evidence="4" id="KW-1185">Reference proteome</keyword>
<dbReference type="Gramene" id="Bra031679.1">
    <property type="protein sequence ID" value="Bra031679.1-P"/>
    <property type="gene ID" value="Bra031679"/>
</dbReference>
<feature type="signal peptide" evidence="1">
    <location>
        <begin position="1"/>
        <end position="18"/>
    </location>
</feature>
<reference evidence="3 4" key="1">
    <citation type="journal article" date="2011" name="Nat. Genet.">
        <title>The genome of the mesopolyploid crop species Brassica rapa.</title>
        <authorList>
            <consortium name="Brassica rapa Genome Sequencing Project Consortium"/>
            <person name="Wang X."/>
            <person name="Wang H."/>
            <person name="Wang J."/>
            <person name="Sun R."/>
            <person name="Wu J."/>
            <person name="Liu S."/>
            <person name="Bai Y."/>
            <person name="Mun J.H."/>
            <person name="Bancroft I."/>
            <person name="Cheng F."/>
            <person name="Huang S."/>
            <person name="Li X."/>
            <person name="Hua W."/>
            <person name="Wang J."/>
            <person name="Wang X."/>
            <person name="Freeling M."/>
            <person name="Pires J.C."/>
            <person name="Paterson A.H."/>
            <person name="Chalhoub B."/>
            <person name="Wang B."/>
            <person name="Hayward A."/>
            <person name="Sharpe A.G."/>
            <person name="Park B.S."/>
            <person name="Weisshaar B."/>
            <person name="Liu B."/>
            <person name="Li B."/>
            <person name="Liu B."/>
            <person name="Tong C."/>
            <person name="Song C."/>
            <person name="Duran C."/>
            <person name="Peng C."/>
            <person name="Geng C."/>
            <person name="Koh C."/>
            <person name="Lin C."/>
            <person name="Edwards D."/>
            <person name="Mu D."/>
            <person name="Shen D."/>
            <person name="Soumpourou E."/>
            <person name="Li F."/>
            <person name="Fraser F."/>
            <person name="Conant G."/>
            <person name="Lassalle G."/>
            <person name="King G.J."/>
            <person name="Bonnema G."/>
            <person name="Tang H."/>
            <person name="Wang H."/>
            <person name="Belcram H."/>
            <person name="Zhou H."/>
            <person name="Hirakawa H."/>
            <person name="Abe H."/>
            <person name="Guo H."/>
            <person name="Wang H."/>
            <person name="Jin H."/>
            <person name="Parkin I.A."/>
            <person name="Batley J."/>
            <person name="Kim J.S."/>
            <person name="Just J."/>
            <person name="Li J."/>
            <person name="Xu J."/>
            <person name="Deng J."/>
            <person name="Kim J.A."/>
            <person name="Li J."/>
            <person name="Yu J."/>
            <person name="Meng J."/>
            <person name="Wang J."/>
            <person name="Min J."/>
            <person name="Poulain J."/>
            <person name="Wang J."/>
            <person name="Hatakeyama K."/>
            <person name="Wu K."/>
            <person name="Wang L."/>
            <person name="Fang L."/>
            <person name="Trick M."/>
            <person name="Links M.G."/>
            <person name="Zhao M."/>
            <person name="Jin M."/>
            <person name="Ramchiary N."/>
            <person name="Drou N."/>
            <person name="Berkman P.J."/>
            <person name="Cai Q."/>
            <person name="Huang Q."/>
            <person name="Li R."/>
            <person name="Tabata S."/>
            <person name="Cheng S."/>
            <person name="Zhang S."/>
            <person name="Zhang S."/>
            <person name="Huang S."/>
            <person name="Sato S."/>
            <person name="Sun S."/>
            <person name="Kwon S.J."/>
            <person name="Choi S.R."/>
            <person name="Lee T.H."/>
            <person name="Fan W."/>
            <person name="Zhao X."/>
            <person name="Tan X."/>
            <person name="Xu X."/>
            <person name="Wang Y."/>
            <person name="Qiu Y."/>
            <person name="Yin Y."/>
            <person name="Li Y."/>
            <person name="Du Y."/>
            <person name="Liao Y."/>
            <person name="Lim Y."/>
            <person name="Narusaka Y."/>
            <person name="Wang Y."/>
            <person name="Wang Z."/>
            <person name="Li Z."/>
            <person name="Wang Z."/>
            <person name="Xiong Z."/>
            <person name="Zhang Z."/>
        </authorList>
    </citation>
    <scope>NUCLEOTIDE SEQUENCE [LARGE SCALE GENOMIC DNA]</scope>
    <source>
        <strain evidence="3 4">cv. Chiifu-401-42</strain>
    </source>
</reference>
<dbReference type="InterPro" id="IPR004314">
    <property type="entry name" value="Neprosin"/>
</dbReference>
<evidence type="ECO:0000259" key="2">
    <source>
        <dbReference type="PROSITE" id="PS52045"/>
    </source>
</evidence>
<dbReference type="Pfam" id="PF03080">
    <property type="entry name" value="Neprosin"/>
    <property type="match status" value="1"/>
</dbReference>
<sequence length="274" mass="31607">MFGMKFFVLAVFALSCVAKPTTRELYEEDLKLERQLKLINKPSVKTVKTEYGDIYDCIDFYKQPAFDHALLKSHEFHPEVNPTLYGDNRCRKFAYFHTRDQHCFNTNCPGFVIVNNNSPLDYAFPKVSEIAVRIMECRFYIYRDPQNGNWWLFTGKGKKQKALGFWPAKLFTDLAYNADQVYWGGELFTIPNSMTSPMGNGLLIKHVDDPRLYAYARDCSVVDAKTQKVIGVADVNSEEVTDFDGWYGRRKAHIEKYWGHTIMFGGPAKLIKGN</sequence>
<feature type="chain" id="PRO_5004052487" description="Neprosin PEP catalytic domain-containing protein" evidence="1">
    <location>
        <begin position="19"/>
        <end position="274"/>
    </location>
</feature>
<reference evidence="3" key="3">
    <citation type="submission" date="2023-03" db="UniProtKB">
        <authorList>
            <consortium name="EnsemblPlants"/>
        </authorList>
    </citation>
    <scope>IDENTIFICATION</scope>
    <source>
        <strain evidence="3">cv. Chiifu-401-42</strain>
    </source>
</reference>
<dbReference type="HOGENOM" id="CLU_030538_1_2_1"/>
<dbReference type="OMA" id="KTSPMGN"/>
<accession>M4ESA1</accession>
<dbReference type="InParanoid" id="M4ESA1"/>
<dbReference type="InterPro" id="IPR053168">
    <property type="entry name" value="Glutamic_endopeptidase"/>
</dbReference>
<dbReference type="EnsemblPlants" id="Bra031679.1">
    <property type="protein sequence ID" value="Bra031679.1-P"/>
    <property type="gene ID" value="Bra031679"/>
</dbReference>
<feature type="domain" description="Neprosin PEP catalytic" evidence="2">
    <location>
        <begin position="10"/>
        <end position="271"/>
    </location>
</feature>
<protein>
    <recommendedName>
        <fullName evidence="2">Neprosin PEP catalytic domain-containing protein</fullName>
    </recommendedName>
</protein>
<dbReference type="PANTHER" id="PTHR31589:SF227">
    <property type="entry name" value="NEPROSIN DOMAIN-CONTAINING PROTEIN"/>
    <property type="match status" value="1"/>
</dbReference>
<evidence type="ECO:0000313" key="4">
    <source>
        <dbReference type="Proteomes" id="UP000011750"/>
    </source>
</evidence>
<dbReference type="AlphaFoldDB" id="M4ESA1"/>
<keyword evidence="1" id="KW-0732">Signal</keyword>
<dbReference type="PROSITE" id="PS51257">
    <property type="entry name" value="PROKAR_LIPOPROTEIN"/>
    <property type="match status" value="1"/>
</dbReference>
<proteinExistence type="predicted"/>
<reference evidence="3 4" key="2">
    <citation type="journal article" date="2018" name="Hortic Res">
        <title>Improved Brassica rapa reference genome by single-molecule sequencing and chromosome conformation capture technologies.</title>
        <authorList>
            <person name="Zhang L."/>
            <person name="Cai X."/>
            <person name="Wu J."/>
            <person name="Liu M."/>
            <person name="Grob S."/>
            <person name="Cheng F."/>
            <person name="Liang J."/>
            <person name="Cai C."/>
            <person name="Liu Z."/>
            <person name="Liu B."/>
            <person name="Wang F."/>
            <person name="Li S."/>
            <person name="Liu F."/>
            <person name="Li X."/>
            <person name="Cheng L."/>
            <person name="Yang W."/>
            <person name="Li M.H."/>
            <person name="Grossniklaus U."/>
            <person name="Zheng H."/>
            <person name="Wang X."/>
        </authorList>
    </citation>
    <scope>NUCLEOTIDE SEQUENCE [LARGE SCALE GENOMIC DNA]</scope>
    <source>
        <strain evidence="3 4">cv. Chiifu-401-42</strain>
    </source>
</reference>